<evidence type="ECO:0000313" key="2">
    <source>
        <dbReference type="Proteomes" id="UP000708208"/>
    </source>
</evidence>
<reference evidence="1" key="1">
    <citation type="submission" date="2021-06" db="EMBL/GenBank/DDBJ databases">
        <authorList>
            <person name="Hodson N. C."/>
            <person name="Mongue J. A."/>
            <person name="Jaron S. K."/>
        </authorList>
    </citation>
    <scope>NUCLEOTIDE SEQUENCE</scope>
</reference>
<dbReference type="EMBL" id="CAJVCH010557025">
    <property type="protein sequence ID" value="CAG7830674.1"/>
    <property type="molecule type" value="Genomic_DNA"/>
</dbReference>
<organism evidence="1 2">
    <name type="scientific">Allacma fusca</name>
    <dbReference type="NCBI Taxonomy" id="39272"/>
    <lineage>
        <taxon>Eukaryota</taxon>
        <taxon>Metazoa</taxon>
        <taxon>Ecdysozoa</taxon>
        <taxon>Arthropoda</taxon>
        <taxon>Hexapoda</taxon>
        <taxon>Collembola</taxon>
        <taxon>Symphypleona</taxon>
        <taxon>Sminthuridae</taxon>
        <taxon>Allacma</taxon>
    </lineage>
</organism>
<protein>
    <submittedName>
        <fullName evidence="1">Uncharacterized protein</fullName>
    </submittedName>
</protein>
<gene>
    <name evidence="1" type="ORF">AFUS01_LOCUS40461</name>
</gene>
<proteinExistence type="predicted"/>
<sequence>MESVLRFLKLTGPTEGQPDTESPPVTQPAHEDEARVYIYLKKEKRVEMPSLVCAVFIKNTREINLIKTCRLVCKLWNEEASAALRTLSLVRLYEEDLDRVRQFKDLLLNGRVSPLPSPFQNFHVEVSSLSDESFTSIINLPNVTITSLRVVIPDVIPSNLRKIGALFETKGRTMTEIFLKDTRQTNSLTLMLSRRQELLKVEDDCDTHCVHKEVMQKALDQVLNFERIQIKTTDSAILTMVLTPERLKHVVLVDLFLPGSMEQRIWGFIGSCVMPSLKFLRLVAEPDEVILYSEKLVLLLKKLAPTIEDLQISFLPLTRFPVLPKLKHVCFYDWSDEFCLFSPQRFPILESVKLFISDEVQMFLPKSGFYPHTKVKIVEIDLDSISRDFYILMDYTKDQFPNLTTFKLKITAIKSHHFLAIYNAFPDLQELWLDGICSFSSLSGMSTKIVSDYLEYGLDMQRIPRQCSVTSFSKMEKLVLTSQTEDFVSNYMILHCLSKIPSLRAFTFQWNGQLSVQEVRDCLGHLEKITILNGVRFPEIIEELRELLPNTFEVGSDSPHTMGL</sequence>
<evidence type="ECO:0000313" key="1">
    <source>
        <dbReference type="EMBL" id="CAG7830674.1"/>
    </source>
</evidence>
<keyword evidence="2" id="KW-1185">Reference proteome</keyword>
<comment type="caution">
    <text evidence="1">The sequence shown here is derived from an EMBL/GenBank/DDBJ whole genome shotgun (WGS) entry which is preliminary data.</text>
</comment>
<name>A0A8J2LEB9_9HEXA</name>
<accession>A0A8J2LEB9</accession>
<dbReference type="Proteomes" id="UP000708208">
    <property type="component" value="Unassembled WGS sequence"/>
</dbReference>
<dbReference type="AlphaFoldDB" id="A0A8J2LEB9"/>